<dbReference type="PIR" id="F70389">
    <property type="entry name" value="F70389"/>
</dbReference>
<accession>O67145</accession>
<dbReference type="Gene3D" id="3.40.190.290">
    <property type="match status" value="1"/>
</dbReference>
<dbReference type="InterPro" id="IPR047788">
    <property type="entry name" value="LysR-like_Sec_metab"/>
</dbReference>
<evidence type="ECO:0000256" key="3">
    <source>
        <dbReference type="ARBA" id="ARBA00023125"/>
    </source>
</evidence>
<dbReference type="eggNOG" id="COG0583">
    <property type="taxonomic scope" value="Bacteria"/>
</dbReference>
<keyword evidence="3" id="KW-0238">DNA-binding</keyword>
<organism evidence="6 7">
    <name type="scientific">Aquifex aeolicus (strain VF5)</name>
    <dbReference type="NCBI Taxonomy" id="224324"/>
    <lineage>
        <taxon>Bacteria</taxon>
        <taxon>Pseudomonadati</taxon>
        <taxon>Aquificota</taxon>
        <taxon>Aquificia</taxon>
        <taxon>Aquificales</taxon>
        <taxon>Aquificaceae</taxon>
        <taxon>Aquifex</taxon>
    </lineage>
</organism>
<dbReference type="KEGG" id="aae:aq_1038"/>
<reference evidence="6 7" key="1">
    <citation type="journal article" date="1998" name="Nature">
        <title>The complete genome of the hyperthermophilic bacterium Aquifex aeolicus.</title>
        <authorList>
            <person name="Deckert G."/>
            <person name="Warren P.V."/>
            <person name="Gaasterland T."/>
            <person name="Young W.G."/>
            <person name="Lenox A.L."/>
            <person name="Graham D.E."/>
            <person name="Overbeek R."/>
            <person name="Snead M.A."/>
            <person name="Keller M."/>
            <person name="Aujay M."/>
            <person name="Huber R."/>
            <person name="Feldman R.A."/>
            <person name="Short J.M."/>
            <person name="Olson G.J."/>
            <person name="Swanson R.V."/>
        </authorList>
    </citation>
    <scope>NUCLEOTIDE SEQUENCE [LARGE SCALE GENOMIC DNA]</scope>
    <source>
        <strain evidence="6 7">VF5</strain>
    </source>
</reference>
<protein>
    <submittedName>
        <fullName evidence="6">Transcriptional regulator (LysR family)</fullName>
    </submittedName>
</protein>
<dbReference type="HOGENOM" id="CLU_039613_6_1_0"/>
<dbReference type="GO" id="GO:0003700">
    <property type="term" value="F:DNA-binding transcription factor activity"/>
    <property type="evidence" value="ECO:0007669"/>
    <property type="project" value="InterPro"/>
</dbReference>
<evidence type="ECO:0000256" key="2">
    <source>
        <dbReference type="ARBA" id="ARBA00023015"/>
    </source>
</evidence>
<dbReference type="OrthoDB" id="9785745at2"/>
<dbReference type="InterPro" id="IPR036388">
    <property type="entry name" value="WH-like_DNA-bd_sf"/>
</dbReference>
<proteinExistence type="inferred from homology"/>
<name>O67145_AQUAE</name>
<dbReference type="PANTHER" id="PTHR30126:SF64">
    <property type="entry name" value="HTH-TYPE TRANSCRIPTIONAL REGULATOR CITR"/>
    <property type="match status" value="1"/>
</dbReference>
<dbReference type="Gene3D" id="1.10.10.10">
    <property type="entry name" value="Winged helix-like DNA-binding domain superfamily/Winged helix DNA-binding domain"/>
    <property type="match status" value="1"/>
</dbReference>
<comment type="similarity">
    <text evidence="1">Belongs to the LysR transcriptional regulatory family.</text>
</comment>
<dbReference type="GO" id="GO:0006355">
    <property type="term" value="P:regulation of DNA-templated transcription"/>
    <property type="evidence" value="ECO:0000318"/>
    <property type="project" value="GO_Central"/>
</dbReference>
<dbReference type="GO" id="GO:0000976">
    <property type="term" value="F:transcription cis-regulatory region binding"/>
    <property type="evidence" value="ECO:0000318"/>
    <property type="project" value="GO_Central"/>
</dbReference>
<gene>
    <name evidence="6" type="primary">lysR2</name>
    <name evidence="6" type="ordered locus">aq_1038</name>
</gene>
<dbReference type="InterPro" id="IPR005119">
    <property type="entry name" value="LysR_subst-bd"/>
</dbReference>
<sequence length="306" mass="35409">MVRNLFFHFMKDIDLKLIEIFCYVYEYKSVTKASSELNMSQSTISFHMKNLETQLGQKLFYRKGKTLIPTAFADKLYEYATELTNFKRRMLEDITKFSGKNGGVIRIGASSIPGNYLLPQLLGEFIENFKGYVNVELRVSDSQDIYEKVINGDVDLGIIGYLPRTNKVDAIKFYTDRILIVGNPELEDKVYTLEELINLPLVIREVGSGTRSIVEDKLREKGLSLKEMNIVAVCNSNEAVKNTLKYVKGFSFLSSYVVKDDKFLIKLKVKNFDDITRQFYLIRDKKRPLPFLTQELIKFLIKDIYV</sequence>
<dbReference type="STRING" id="224324.aq_1038"/>
<dbReference type="PANTHER" id="PTHR30126">
    <property type="entry name" value="HTH-TYPE TRANSCRIPTIONAL REGULATOR"/>
    <property type="match status" value="1"/>
</dbReference>
<keyword evidence="4" id="KW-0804">Transcription</keyword>
<feature type="domain" description="HTH lysR-type" evidence="5">
    <location>
        <begin position="13"/>
        <end position="70"/>
    </location>
</feature>
<dbReference type="InParanoid" id="O67145"/>
<dbReference type="AlphaFoldDB" id="O67145"/>
<dbReference type="InterPro" id="IPR000847">
    <property type="entry name" value="LysR_HTH_N"/>
</dbReference>
<dbReference type="InterPro" id="IPR036390">
    <property type="entry name" value="WH_DNA-bd_sf"/>
</dbReference>
<dbReference type="EnsemblBacteria" id="AAC07110">
    <property type="protein sequence ID" value="AAC07110"/>
    <property type="gene ID" value="aq_1038"/>
</dbReference>
<dbReference type="SUPFAM" id="SSF53850">
    <property type="entry name" value="Periplasmic binding protein-like II"/>
    <property type="match status" value="1"/>
</dbReference>
<dbReference type="PROSITE" id="PS50931">
    <property type="entry name" value="HTH_LYSR"/>
    <property type="match status" value="1"/>
</dbReference>
<keyword evidence="7" id="KW-1185">Reference proteome</keyword>
<dbReference type="EMBL" id="AE000657">
    <property type="protein sequence ID" value="AAC07110.1"/>
    <property type="molecule type" value="Genomic_DNA"/>
</dbReference>
<dbReference type="SUPFAM" id="SSF46785">
    <property type="entry name" value="Winged helix' DNA-binding domain"/>
    <property type="match status" value="1"/>
</dbReference>
<evidence type="ECO:0000313" key="7">
    <source>
        <dbReference type="Proteomes" id="UP000000798"/>
    </source>
</evidence>
<evidence type="ECO:0000256" key="1">
    <source>
        <dbReference type="ARBA" id="ARBA00009437"/>
    </source>
</evidence>
<dbReference type="PRINTS" id="PR00039">
    <property type="entry name" value="HTHLYSR"/>
</dbReference>
<evidence type="ECO:0000313" key="6">
    <source>
        <dbReference type="EMBL" id="AAC07110.1"/>
    </source>
</evidence>
<dbReference type="Proteomes" id="UP000000798">
    <property type="component" value="Chromosome"/>
</dbReference>
<evidence type="ECO:0000256" key="4">
    <source>
        <dbReference type="ARBA" id="ARBA00023163"/>
    </source>
</evidence>
<evidence type="ECO:0000259" key="5">
    <source>
        <dbReference type="PROSITE" id="PS50931"/>
    </source>
</evidence>
<dbReference type="Pfam" id="PF03466">
    <property type="entry name" value="LysR_substrate"/>
    <property type="match status" value="1"/>
</dbReference>
<dbReference type="NCBIfam" id="NF040786">
    <property type="entry name" value="LysR_Sec_metab"/>
    <property type="match status" value="1"/>
</dbReference>
<keyword evidence="2" id="KW-0805">Transcription regulation</keyword>
<dbReference type="Pfam" id="PF00126">
    <property type="entry name" value="HTH_1"/>
    <property type="match status" value="1"/>
</dbReference>